<dbReference type="PANTHER" id="PTHR43798">
    <property type="entry name" value="MONOACYLGLYCEROL LIPASE"/>
    <property type="match status" value="1"/>
</dbReference>
<evidence type="ECO:0000313" key="3">
    <source>
        <dbReference type="EMBL" id="MBM2419349.1"/>
    </source>
</evidence>
<name>A0A9Q2NZH9_9RHOB</name>
<reference evidence="2 5" key="1">
    <citation type="submission" date="2021-01" db="EMBL/GenBank/DDBJ databases">
        <title>Diatom-associated Roseobacters Show Island Model of Population Structure.</title>
        <authorList>
            <person name="Qu L."/>
            <person name="Feng X."/>
            <person name="Chen Y."/>
            <person name="Li L."/>
            <person name="Wang X."/>
            <person name="Hu Z."/>
            <person name="Wang H."/>
            <person name="Luo H."/>
        </authorList>
    </citation>
    <scope>NUCLEOTIDE SEQUENCE</scope>
    <source>
        <strain evidence="3 5">CC28-63</strain>
        <strain evidence="2">CC28-69</strain>
    </source>
</reference>
<organism evidence="2 4">
    <name type="scientific">Marivita cryptomonadis</name>
    <dbReference type="NCBI Taxonomy" id="505252"/>
    <lineage>
        <taxon>Bacteria</taxon>
        <taxon>Pseudomonadati</taxon>
        <taxon>Pseudomonadota</taxon>
        <taxon>Alphaproteobacteria</taxon>
        <taxon>Rhodobacterales</taxon>
        <taxon>Roseobacteraceae</taxon>
        <taxon>Marivita</taxon>
    </lineage>
</organism>
<dbReference type="Proteomes" id="UP000755667">
    <property type="component" value="Unassembled WGS sequence"/>
</dbReference>
<dbReference type="InterPro" id="IPR029058">
    <property type="entry name" value="AB_hydrolase_fold"/>
</dbReference>
<keyword evidence="2" id="KW-0378">Hydrolase</keyword>
<evidence type="ECO:0000313" key="5">
    <source>
        <dbReference type="Proteomes" id="UP000809440"/>
    </source>
</evidence>
<dbReference type="EMBL" id="JAFBXF010000017">
    <property type="protein sequence ID" value="MBM2419349.1"/>
    <property type="molecule type" value="Genomic_DNA"/>
</dbReference>
<evidence type="ECO:0000313" key="2">
    <source>
        <dbReference type="EMBL" id="MBM2414678.1"/>
    </source>
</evidence>
<dbReference type="SUPFAM" id="SSF53474">
    <property type="entry name" value="alpha/beta-Hydrolases"/>
    <property type="match status" value="1"/>
</dbReference>
<feature type="domain" description="AB hydrolase-1" evidence="1">
    <location>
        <begin position="25"/>
        <end position="136"/>
    </location>
</feature>
<dbReference type="RefSeq" id="WP_138487609.1">
    <property type="nucleotide sequence ID" value="NZ_JAFBWU010000017.1"/>
</dbReference>
<protein>
    <submittedName>
        <fullName evidence="2">Alpha/beta hydrolase</fullName>
    </submittedName>
</protein>
<gene>
    <name evidence="2" type="ORF">JQX41_20340</name>
    <name evidence="3" type="ORF">JQX48_20360</name>
</gene>
<sequence length="260" mass="28940">MKRGYLDFDWGQVHFRAAGDPDAALLLMLHQSPLSSRNYAAALPYLGQKFHTVAIDTPGFGGSDALPREWDVSDYANFVWDCADRLGAARLHLFGRATGAVFAAEAAKLRPVAVERLILHGMPLYTDEERAQRMAAFAPPYDVTDDGGHLAWIWDRIHDEYPWIGADLATHFTADFLAAGHDFATAYRSIWRHDLRTSLAEDVLPPTLLMGGGKDRIAFMHERVVAFLPKAQSVLLPDATDFVAEQDPKRFSEILLDFAA</sequence>
<dbReference type="InterPro" id="IPR000073">
    <property type="entry name" value="AB_hydrolase_1"/>
</dbReference>
<dbReference type="Pfam" id="PF00561">
    <property type="entry name" value="Abhydrolase_1"/>
    <property type="match status" value="1"/>
</dbReference>
<accession>A0A9Q2NZH9</accession>
<dbReference type="AlphaFoldDB" id="A0A9Q2NZH9"/>
<dbReference type="EMBL" id="JAFBXE010000017">
    <property type="protein sequence ID" value="MBM2414678.1"/>
    <property type="molecule type" value="Genomic_DNA"/>
</dbReference>
<evidence type="ECO:0000313" key="4">
    <source>
        <dbReference type="Proteomes" id="UP000755667"/>
    </source>
</evidence>
<dbReference type="InterPro" id="IPR050266">
    <property type="entry name" value="AB_hydrolase_sf"/>
</dbReference>
<dbReference type="Gene3D" id="3.40.50.1820">
    <property type="entry name" value="alpha/beta hydrolase"/>
    <property type="match status" value="1"/>
</dbReference>
<proteinExistence type="predicted"/>
<dbReference type="Proteomes" id="UP000809440">
    <property type="component" value="Unassembled WGS sequence"/>
</dbReference>
<dbReference type="PRINTS" id="PR00111">
    <property type="entry name" value="ABHYDROLASE"/>
</dbReference>
<keyword evidence="5" id="KW-1185">Reference proteome</keyword>
<dbReference type="GO" id="GO:0016787">
    <property type="term" value="F:hydrolase activity"/>
    <property type="evidence" value="ECO:0007669"/>
    <property type="project" value="UniProtKB-KW"/>
</dbReference>
<evidence type="ECO:0000259" key="1">
    <source>
        <dbReference type="Pfam" id="PF00561"/>
    </source>
</evidence>
<comment type="caution">
    <text evidence="2">The sequence shown here is derived from an EMBL/GenBank/DDBJ whole genome shotgun (WGS) entry which is preliminary data.</text>
</comment>